<dbReference type="PANTHER" id="PTHR36100">
    <property type="entry name" value="BUD SITE SELECTION PROTEIN 4"/>
    <property type="match status" value="1"/>
</dbReference>
<dbReference type="InterPro" id="IPR001849">
    <property type="entry name" value="PH_domain"/>
</dbReference>
<dbReference type="PANTHER" id="PTHR36100:SF1">
    <property type="entry name" value="BUD SITE SELECTION PROTEIN 4"/>
    <property type="match status" value="1"/>
</dbReference>
<dbReference type="GO" id="GO:0000142">
    <property type="term" value="C:cellular bud neck contractile ring"/>
    <property type="evidence" value="ECO:0007669"/>
    <property type="project" value="TreeGrafter"/>
</dbReference>
<dbReference type="InterPro" id="IPR052007">
    <property type="entry name" value="Bud4"/>
</dbReference>
<feature type="compositionally biased region" description="Basic and acidic residues" evidence="3">
    <location>
        <begin position="513"/>
        <end position="537"/>
    </location>
</feature>
<feature type="compositionally biased region" description="Polar residues" evidence="3">
    <location>
        <begin position="1166"/>
        <end position="1177"/>
    </location>
</feature>
<feature type="region of interest" description="Disordered" evidence="3">
    <location>
        <begin position="676"/>
        <end position="771"/>
    </location>
</feature>
<evidence type="ECO:0000313" key="5">
    <source>
        <dbReference type="EMBL" id="OVF10572.1"/>
    </source>
</evidence>
<feature type="compositionally biased region" description="Acidic residues" evidence="3">
    <location>
        <begin position="460"/>
        <end position="473"/>
    </location>
</feature>
<dbReference type="GO" id="GO:0097271">
    <property type="term" value="P:protein localization to bud neck"/>
    <property type="evidence" value="ECO:0007669"/>
    <property type="project" value="TreeGrafter"/>
</dbReference>
<feature type="compositionally biased region" description="Polar residues" evidence="3">
    <location>
        <begin position="589"/>
        <end position="614"/>
    </location>
</feature>
<dbReference type="Pfam" id="PF00169">
    <property type="entry name" value="PH"/>
    <property type="match status" value="1"/>
</dbReference>
<feature type="region of interest" description="Disordered" evidence="3">
    <location>
        <begin position="507"/>
        <end position="651"/>
    </location>
</feature>
<accession>A0AA91Q4H8</accession>
<dbReference type="SUPFAM" id="SSF50729">
    <property type="entry name" value="PH domain-like"/>
    <property type="match status" value="1"/>
</dbReference>
<feature type="domain" description="PH" evidence="4">
    <location>
        <begin position="1533"/>
        <end position="1644"/>
    </location>
</feature>
<gene>
    <name evidence="5" type="ORF">A9F13_02g04037</name>
</gene>
<comment type="caution">
    <text evidence="5">The sequence shown here is derived from an EMBL/GenBank/DDBJ whole genome shotgun (WGS) entry which is preliminary data.</text>
</comment>
<feature type="compositionally biased region" description="Basic and acidic residues" evidence="3">
    <location>
        <begin position="566"/>
        <end position="581"/>
    </location>
</feature>
<keyword evidence="1" id="KW-0132">Cell division</keyword>
<evidence type="ECO:0000256" key="1">
    <source>
        <dbReference type="ARBA" id="ARBA00022618"/>
    </source>
</evidence>
<feature type="region of interest" description="Disordered" evidence="3">
    <location>
        <begin position="75"/>
        <end position="160"/>
    </location>
</feature>
<name>A0AA91Q4H8_CLALS</name>
<dbReference type="InterPro" id="IPR011993">
    <property type="entry name" value="PH-like_dom_sf"/>
</dbReference>
<dbReference type="CDD" id="cd13278">
    <property type="entry name" value="PH_Bud4"/>
    <property type="match status" value="1"/>
</dbReference>
<dbReference type="KEGG" id="clus:A9F13_02g04037"/>
<evidence type="ECO:0000256" key="3">
    <source>
        <dbReference type="SAM" id="MobiDB-lite"/>
    </source>
</evidence>
<dbReference type="GO" id="GO:0005525">
    <property type="term" value="F:GTP binding"/>
    <property type="evidence" value="ECO:0007669"/>
    <property type="project" value="TreeGrafter"/>
</dbReference>
<keyword evidence="2" id="KW-0131">Cell cycle</keyword>
<evidence type="ECO:0000313" key="6">
    <source>
        <dbReference type="Proteomes" id="UP000195602"/>
    </source>
</evidence>
<protein>
    <recommendedName>
        <fullName evidence="4">PH domain-containing protein</fullName>
    </recommendedName>
</protein>
<dbReference type="Proteomes" id="UP000195602">
    <property type="component" value="Unassembled WGS sequence"/>
</dbReference>
<feature type="region of interest" description="Disordered" evidence="3">
    <location>
        <begin position="1158"/>
        <end position="1227"/>
    </location>
</feature>
<feature type="compositionally biased region" description="Basic and acidic residues" evidence="3">
    <location>
        <begin position="638"/>
        <end position="651"/>
    </location>
</feature>
<reference evidence="5 6" key="1">
    <citation type="submission" date="2017-04" db="EMBL/GenBank/DDBJ databases">
        <title>Draft genome of the yeast Clavispora lusitaniae type strain CBS 6936.</title>
        <authorList>
            <person name="Durrens P."/>
            <person name="Klopp C."/>
            <person name="Biteau N."/>
            <person name="Fitton-Ouhabi V."/>
            <person name="Dementhon K."/>
            <person name="Accoceberry I."/>
            <person name="Sherman D.J."/>
            <person name="Noel T."/>
        </authorList>
    </citation>
    <scope>NUCLEOTIDE SEQUENCE [LARGE SCALE GENOMIC DNA]</scope>
    <source>
        <strain evidence="5 6">CBS 6936</strain>
    </source>
</reference>
<feature type="compositionally biased region" description="Basic and acidic residues" evidence="3">
    <location>
        <begin position="450"/>
        <end position="459"/>
    </location>
</feature>
<dbReference type="EMBL" id="LYUB02000002">
    <property type="protein sequence ID" value="OVF10572.1"/>
    <property type="molecule type" value="Genomic_DNA"/>
</dbReference>
<evidence type="ECO:0000259" key="4">
    <source>
        <dbReference type="PROSITE" id="PS50003"/>
    </source>
</evidence>
<organism evidence="5 6">
    <name type="scientific">Clavispora lusitaniae</name>
    <name type="common">Candida lusitaniae</name>
    <dbReference type="NCBI Taxonomy" id="36911"/>
    <lineage>
        <taxon>Eukaryota</taxon>
        <taxon>Fungi</taxon>
        <taxon>Dikarya</taxon>
        <taxon>Ascomycota</taxon>
        <taxon>Saccharomycotina</taxon>
        <taxon>Pichiomycetes</taxon>
        <taxon>Metschnikowiaceae</taxon>
        <taxon>Clavispora</taxon>
    </lineage>
</organism>
<feature type="compositionally biased region" description="Basic and acidic residues" evidence="3">
    <location>
        <begin position="709"/>
        <end position="734"/>
    </location>
</feature>
<dbReference type="SMART" id="SM00233">
    <property type="entry name" value="PH"/>
    <property type="match status" value="1"/>
</dbReference>
<feature type="region of interest" description="Disordered" evidence="3">
    <location>
        <begin position="205"/>
        <end position="243"/>
    </location>
</feature>
<dbReference type="PROSITE" id="PS50003">
    <property type="entry name" value="PH_DOMAIN"/>
    <property type="match status" value="1"/>
</dbReference>
<feature type="compositionally biased region" description="Polar residues" evidence="3">
    <location>
        <begin position="101"/>
        <end position="111"/>
    </location>
</feature>
<proteinExistence type="predicted"/>
<feature type="compositionally biased region" description="Basic and acidic residues" evidence="3">
    <location>
        <begin position="615"/>
        <end position="629"/>
    </location>
</feature>
<dbReference type="GO" id="GO:0007120">
    <property type="term" value="P:axial cellular bud site selection"/>
    <property type="evidence" value="ECO:0007669"/>
    <property type="project" value="TreeGrafter"/>
</dbReference>
<feature type="compositionally biased region" description="Polar residues" evidence="3">
    <location>
        <begin position="222"/>
        <end position="233"/>
    </location>
</feature>
<sequence length="1671" mass="187305">MSFHDEEESHKPLLNMDSEDIFKHENGTSSTIFVPSSNSHTKTKDSVDMLLKEINSGELAASTSFTDSLSAMASPIKPLKFPSQPNEKSDSRRDYNSSSDTYVSDNDNDVQVGSCDLEKSPSQISIAEAKQETKESLSPSKSIMKTHTSTSGSPKKQVAFQNGEDLEVLHLYTPRSDPESHKTSSEEKTPVAHAWSDIGQLTFNEEESNSHSPPAPPPHSSDTITGLLESQKNGGDDSDSYANDVDVSKLSQYRLNHKNYSNLSLNEKLGIFLNNSHFRAAQDDMDDHLERLENARKEETNVNIHNLSFQLETTHQNIENPLNALSKTENYQLRSAGSSQSSLQSLMDSNRYLEANIIGSQSQGIVFNDGIKGFSNNVADSIIPSTDKVNLSDDSSDMLTFGNPVPFQRMADGDKFHDSFDHSYNSTEKSILNLLNSASQINLVEKRDVADEDNIKNEEKEDIENEENQEGDNDQQLPIKEESGMHEFSLSPQSSDHFTQVVKMESENYTLKPEPEDSFVKRESEDPLEDVSVKQEETDTDLGPLSHSSGSKADAHLVSSSQQDPVVKHEPKGEFDERDQSFPKIDYSGENSTNNHLSEMQLPKTESQSSIETSDNIHSKEIHDVKIEGNEQSWSMKKTKENNEDSHSVTSELHDVSLQIVESKAVEVVYRDNRDLKLISPTDSDRSSPTLYGGNEVSGDNIGSPDSSYEQRVKLETVHANHKSDAKDLSRESTSDVFEDTSEELLGKTLAPPKFNDTIKRDSAPEEEENSILANSSNILPPIDIKHPSHYHRGGDNIYDSFEESLSAEHDAENKKSDFLSIWHSQQQKKKSYLKPSESSYKVSSIQSYGPLNSQDSSKIKIPSSLHPRKFKEVNLVSKRIVSPDFEDLHVSGFLPEISEDSGLEGHFKGLLGAQVNVSTAPSQLGRRKSWSSQNILSDINDPRLPEPAAPVYKRHSIHASLKPASTNATSVSGSESKKKSKFYIPPFEIKRTNSILSPRNKYNDIFDDSFTKPTIKASGMKTLPSMDRDDVKRIMHMKQAMNQEEYSNLKLMGNKKRSIVQEPQSPAHHTPQVASIHCDSLMSHLSTRQPMQHVANELFTKPMAVESKDQLFNERLSSKGITTTLVSAPKVPKTEPIKNDPFPEPDPELISLSGQSVKADLSQEPDGSTQFASNNPFLVKTGQDEKSLGDIHTPPRSPLRPIKNQPIKVNPSTPRKVEAPGSKKSPIKIHSPVKIIRKGDAVTGIVLEKENQELKTESLMNHKPRESKAHSYALSTLSVPSNTTSHDVMDESHSIMEEVKDTRKVSKSESHATSTGSSERGKLFFRVVGFKNIDLPGIKDRNGAFNIILDNGIHCIKTPNYKLDSSNVMIGKEFELTVGESLEFIVTMKATYDKPKGTLVEVSEKKVVRPKNKIRRMLGSKEIITTTKFIPKTAEDNWKNKFATDGSFARCYVDLEQYEGQILGKACNFNITCFNEWATSVQGGQVIKRQPYTIGQLEVKMLFVPRTEPYEVLPSSIKFAYERLDDLRHERKVQLEGYMHQEGGDCETWKKRWFVLKGTSLIAHSEFTHKTRASINLAKVTEVIYVDKDNAQRSSSNYRNFSDILLMENAFKIRFANGEIIDFGAANKDEKLQWIKAIQEIVYRNKFRQQPWVKLMQRRNGHVSALAQRM</sequence>
<dbReference type="Gene3D" id="2.30.29.30">
    <property type="entry name" value="Pleckstrin-homology domain (PH domain)/Phosphotyrosine-binding domain (PTB)"/>
    <property type="match status" value="1"/>
</dbReference>
<feature type="compositionally biased region" description="Polar residues" evidence="3">
    <location>
        <begin position="136"/>
        <end position="154"/>
    </location>
</feature>
<evidence type="ECO:0000256" key="2">
    <source>
        <dbReference type="ARBA" id="ARBA00023306"/>
    </source>
</evidence>
<feature type="region of interest" description="Disordered" evidence="3">
    <location>
        <begin position="450"/>
        <end position="474"/>
    </location>
</feature>